<dbReference type="Proteomes" id="UP000323142">
    <property type="component" value="Unassembled WGS sequence"/>
</dbReference>
<feature type="domain" description="Phage head morphogenesis" evidence="1">
    <location>
        <begin position="146"/>
        <end position="245"/>
    </location>
</feature>
<organism evidence="2 3">
    <name type="scientific">Salinarimonas soli</name>
    <dbReference type="NCBI Taxonomy" id="1638099"/>
    <lineage>
        <taxon>Bacteria</taxon>
        <taxon>Pseudomonadati</taxon>
        <taxon>Pseudomonadota</taxon>
        <taxon>Alphaproteobacteria</taxon>
        <taxon>Hyphomicrobiales</taxon>
        <taxon>Salinarimonadaceae</taxon>
        <taxon>Salinarimonas</taxon>
    </lineage>
</organism>
<dbReference type="EMBL" id="VUOA01000018">
    <property type="protein sequence ID" value="KAA2237681.1"/>
    <property type="molecule type" value="Genomic_DNA"/>
</dbReference>
<dbReference type="Pfam" id="PF04233">
    <property type="entry name" value="Phage_Mu_F"/>
    <property type="match status" value="1"/>
</dbReference>
<protein>
    <submittedName>
        <fullName evidence="2">Phage head morphogenesis protein</fullName>
    </submittedName>
</protein>
<reference evidence="2 3" key="2">
    <citation type="submission" date="2019-09" db="EMBL/GenBank/DDBJ databases">
        <authorList>
            <person name="Jin C."/>
        </authorList>
    </citation>
    <scope>NUCLEOTIDE SEQUENCE [LARGE SCALE GENOMIC DNA]</scope>
    <source>
        <strain evidence="2 3">BN140002</strain>
    </source>
</reference>
<proteinExistence type="predicted"/>
<gene>
    <name evidence="2" type="ORF">F0L46_08350</name>
</gene>
<evidence type="ECO:0000259" key="1">
    <source>
        <dbReference type="Pfam" id="PF04233"/>
    </source>
</evidence>
<evidence type="ECO:0000313" key="3">
    <source>
        <dbReference type="Proteomes" id="UP000323142"/>
    </source>
</evidence>
<dbReference type="NCBIfam" id="TIGR01641">
    <property type="entry name" value="phageSPP1_gp7"/>
    <property type="match status" value="1"/>
</dbReference>
<evidence type="ECO:0000313" key="2">
    <source>
        <dbReference type="EMBL" id="KAA2237681.1"/>
    </source>
</evidence>
<sequence length="254" mass="27932">MCLNCRRLTLDRAGPAERQAFAQARRAEIGYARQLRKVARAIDDIVRGLGFNELGAEVLITAALNRYAALIEPWAGAVGRSMVTEVAARNEQAWMRAAAQMSESLRQEIRRAPTGAVMREKLTEQVGLITSLPRDAAARAQKIALEARTSGIRAEAVGAKIMRLGEVSEARANTIARTEVSRTATALTEARALHIGSEEYVWRTSKDTDVRPSHRAMEGKVVRWDSPPVLDRMTGHAGSFPNCRCYPEAIIPAR</sequence>
<dbReference type="AlphaFoldDB" id="A0A5B2VEY7"/>
<dbReference type="InterPro" id="IPR006528">
    <property type="entry name" value="Phage_head_morphogenesis_dom"/>
</dbReference>
<dbReference type="OrthoDB" id="952090at2"/>
<dbReference type="RefSeq" id="WP_149816630.1">
    <property type="nucleotide sequence ID" value="NZ_VUOA01000018.1"/>
</dbReference>
<keyword evidence="3" id="KW-1185">Reference proteome</keyword>
<reference evidence="2 3" key="1">
    <citation type="submission" date="2019-09" db="EMBL/GenBank/DDBJ databases">
        <title>Salinarimonas rosea gen. nov., sp. nov., a new member of the a-2 subgroup of the Proteobacteria.</title>
        <authorList>
            <person name="Liu J."/>
        </authorList>
    </citation>
    <scope>NUCLEOTIDE SEQUENCE [LARGE SCALE GENOMIC DNA]</scope>
    <source>
        <strain evidence="2 3">BN140002</strain>
    </source>
</reference>
<name>A0A5B2VEY7_9HYPH</name>
<accession>A0A5B2VEY7</accession>
<comment type="caution">
    <text evidence="2">The sequence shown here is derived from an EMBL/GenBank/DDBJ whole genome shotgun (WGS) entry which is preliminary data.</text>
</comment>